<evidence type="ECO:0000313" key="2">
    <source>
        <dbReference type="Proteomes" id="UP000471648"/>
    </source>
</evidence>
<reference evidence="1 2" key="1">
    <citation type="submission" date="2020-01" db="EMBL/GenBank/DDBJ databases">
        <title>Insect and environment-associated Actinomycetes.</title>
        <authorList>
            <person name="Currrie C."/>
            <person name="Chevrette M."/>
            <person name="Carlson C."/>
            <person name="Stubbendieck R."/>
            <person name="Wendt-Pienkowski E."/>
        </authorList>
    </citation>
    <scope>NUCLEOTIDE SEQUENCE [LARGE SCALE GENOMIC DNA]</scope>
    <source>
        <strain evidence="1 2">SID14438</strain>
    </source>
</reference>
<feature type="non-terminal residue" evidence="1">
    <location>
        <position position="68"/>
    </location>
</feature>
<accession>A0A6N9VEW9</accession>
<dbReference type="Gene3D" id="3.40.630.190">
    <property type="entry name" value="LCP protein"/>
    <property type="match status" value="1"/>
</dbReference>
<protein>
    <submittedName>
        <fullName evidence="1">LytR family transcriptional regulator</fullName>
    </submittedName>
</protein>
<sequence>RHSVGFGGDLSRIEIQQQFLSSLMRKLSSNDTLTSPTKMFSLAEAGTKALTVDSTLADISKLRDLGME</sequence>
<dbReference type="EMBL" id="JAAGME010001261">
    <property type="protein sequence ID" value="NEB71263.1"/>
    <property type="molecule type" value="Genomic_DNA"/>
</dbReference>
<feature type="non-terminal residue" evidence="1">
    <location>
        <position position="1"/>
    </location>
</feature>
<organism evidence="1 2">
    <name type="scientific">Streptomyces microflavus</name>
    <name type="common">Streptomyces lipmanii</name>
    <dbReference type="NCBI Taxonomy" id="1919"/>
    <lineage>
        <taxon>Bacteria</taxon>
        <taxon>Bacillati</taxon>
        <taxon>Actinomycetota</taxon>
        <taxon>Actinomycetes</taxon>
        <taxon>Kitasatosporales</taxon>
        <taxon>Streptomycetaceae</taxon>
        <taxon>Streptomyces</taxon>
    </lineage>
</organism>
<comment type="caution">
    <text evidence="1">The sequence shown here is derived from an EMBL/GenBank/DDBJ whole genome shotgun (WGS) entry which is preliminary data.</text>
</comment>
<dbReference type="AlphaFoldDB" id="A0A6N9VEW9"/>
<proteinExistence type="predicted"/>
<evidence type="ECO:0000313" key="1">
    <source>
        <dbReference type="EMBL" id="NEB71263.1"/>
    </source>
</evidence>
<name>A0A6N9VEW9_STRMI</name>
<gene>
    <name evidence="1" type="ORF">G3I39_29975</name>
</gene>
<dbReference type="Proteomes" id="UP000471648">
    <property type="component" value="Unassembled WGS sequence"/>
</dbReference>